<keyword evidence="3" id="KW-0813">Transport</keyword>
<comment type="subcellular location">
    <subcellularLocation>
        <location evidence="1">Cell membrane</location>
        <topology evidence="1">Multi-pass membrane protein</topology>
    </subcellularLocation>
</comment>
<feature type="transmembrane region" description="Helical" evidence="12">
    <location>
        <begin position="6"/>
        <end position="22"/>
    </location>
</feature>
<keyword evidence="7 12" id="KW-1133">Transmembrane helix</keyword>
<keyword evidence="10 12" id="KW-0472">Membrane</keyword>
<feature type="transmembrane region" description="Helical" evidence="12">
    <location>
        <begin position="356"/>
        <end position="379"/>
    </location>
</feature>
<feature type="transmembrane region" description="Helical" evidence="12">
    <location>
        <begin position="203"/>
        <end position="225"/>
    </location>
</feature>
<feature type="transmembrane region" description="Helical" evidence="12">
    <location>
        <begin position="232"/>
        <end position="251"/>
    </location>
</feature>
<comment type="caution">
    <text evidence="14">The sequence shown here is derived from an EMBL/GenBank/DDBJ whole genome shotgun (WGS) entry which is preliminary data.</text>
</comment>
<keyword evidence="4" id="KW-0050">Antiport</keyword>
<dbReference type="InterPro" id="IPR018422">
    <property type="entry name" value="Cation/H_exchanger_CPA1"/>
</dbReference>
<evidence type="ECO:0000313" key="14">
    <source>
        <dbReference type="EMBL" id="GAA4034310.1"/>
    </source>
</evidence>
<dbReference type="EMBL" id="BAABDK010000016">
    <property type="protein sequence ID" value="GAA4034310.1"/>
    <property type="molecule type" value="Genomic_DNA"/>
</dbReference>
<feature type="transmembrane region" description="Helical" evidence="12">
    <location>
        <begin position="296"/>
        <end position="314"/>
    </location>
</feature>
<dbReference type="PANTHER" id="PTHR10110:SF195">
    <property type="entry name" value="NA(+)_H(+) ANTIPORTER NHAS2"/>
    <property type="match status" value="1"/>
</dbReference>
<accession>A0ABP7U1G3</accession>
<evidence type="ECO:0000256" key="1">
    <source>
        <dbReference type="ARBA" id="ARBA00004651"/>
    </source>
</evidence>
<evidence type="ECO:0000259" key="13">
    <source>
        <dbReference type="Pfam" id="PF00999"/>
    </source>
</evidence>
<proteinExistence type="inferred from homology"/>
<feature type="transmembrane region" description="Helical" evidence="12">
    <location>
        <begin position="29"/>
        <end position="47"/>
    </location>
</feature>
<evidence type="ECO:0000256" key="5">
    <source>
        <dbReference type="ARBA" id="ARBA00022475"/>
    </source>
</evidence>
<evidence type="ECO:0000313" key="15">
    <source>
        <dbReference type="Proteomes" id="UP001501469"/>
    </source>
</evidence>
<feature type="domain" description="Cation/H+ exchanger transmembrane" evidence="13">
    <location>
        <begin position="13"/>
        <end position="411"/>
    </location>
</feature>
<dbReference type="PANTHER" id="PTHR10110">
    <property type="entry name" value="SODIUM/HYDROGEN EXCHANGER"/>
    <property type="match status" value="1"/>
</dbReference>
<feature type="transmembrane region" description="Helical" evidence="12">
    <location>
        <begin position="99"/>
        <end position="124"/>
    </location>
</feature>
<evidence type="ECO:0000256" key="12">
    <source>
        <dbReference type="SAM" id="Phobius"/>
    </source>
</evidence>
<feature type="transmembrane region" description="Helical" evidence="12">
    <location>
        <begin position="67"/>
        <end position="87"/>
    </location>
</feature>
<gene>
    <name evidence="14" type="ORF">GCM10022409_18340</name>
</gene>
<reference evidence="15" key="1">
    <citation type="journal article" date="2019" name="Int. J. Syst. Evol. Microbiol.">
        <title>The Global Catalogue of Microorganisms (GCM) 10K type strain sequencing project: providing services to taxonomists for standard genome sequencing and annotation.</title>
        <authorList>
            <consortium name="The Broad Institute Genomics Platform"/>
            <consortium name="The Broad Institute Genome Sequencing Center for Infectious Disease"/>
            <person name="Wu L."/>
            <person name="Ma J."/>
        </authorList>
    </citation>
    <scope>NUCLEOTIDE SEQUENCE [LARGE SCALE GENOMIC DNA]</scope>
    <source>
        <strain evidence="15">JCM 17225</strain>
    </source>
</reference>
<keyword evidence="15" id="KW-1185">Reference proteome</keyword>
<name>A0ABP7U1G3_9BACT</name>
<comment type="similarity">
    <text evidence="2">Belongs to the monovalent cation:proton antiporter 1 (CPA1) transporter (TC 2.A.36) family.</text>
</comment>
<evidence type="ECO:0000256" key="7">
    <source>
        <dbReference type="ARBA" id="ARBA00022989"/>
    </source>
</evidence>
<keyword evidence="8" id="KW-0915">Sodium</keyword>
<evidence type="ECO:0000256" key="4">
    <source>
        <dbReference type="ARBA" id="ARBA00022449"/>
    </source>
</evidence>
<keyword evidence="11" id="KW-0739">Sodium transport</keyword>
<keyword evidence="9" id="KW-0406">Ion transport</keyword>
<feature type="transmembrane region" description="Helical" evidence="12">
    <location>
        <begin position="320"/>
        <end position="344"/>
    </location>
</feature>
<evidence type="ECO:0000256" key="6">
    <source>
        <dbReference type="ARBA" id="ARBA00022692"/>
    </source>
</evidence>
<protein>
    <submittedName>
        <fullName evidence="14">Sodium:proton antiporter</fullName>
    </submittedName>
</protein>
<dbReference type="Proteomes" id="UP001501469">
    <property type="component" value="Unassembled WGS sequence"/>
</dbReference>
<evidence type="ECO:0000256" key="11">
    <source>
        <dbReference type="ARBA" id="ARBA00023201"/>
    </source>
</evidence>
<evidence type="ECO:0000256" key="2">
    <source>
        <dbReference type="ARBA" id="ARBA00007367"/>
    </source>
</evidence>
<evidence type="ECO:0000256" key="3">
    <source>
        <dbReference type="ARBA" id="ARBA00022448"/>
    </source>
</evidence>
<dbReference type="Gene3D" id="6.10.140.1330">
    <property type="match status" value="1"/>
</dbReference>
<sequence>MDLYTALALLLVTAAAFAYLNLRFLKMPTAIGLMVLGLVASLALVALARFEVKPVLDFARLVNRLDFSAIVMQVMLGFLLFAGAIHVDTRRLGQLRWPVSVLALVGTPLSTGLVAGAMYVLLPWLGLPTPFIHCLLFGALISPTDPVAVLSILTKANIPKSLETKIVGESLFNDGVGVVLFVVTLEIAMLGPGDVTLSHALGIFLRETVGGLALGTALGLGTAWLLRSIDNYQVEVLMTLALVAGGTALATRLHTSGPLAMVMAGLLVGHFSRNGGMLSEESQDYVDKFWELIDEVLNALLFVLMGLEVLVLHIPKRTVVAGLVAIAVVLAARLVAVAVPLGLLRIRGTFRTSDHSLTVLTWGGLRGGLSVALALSLPATTPRELLVGITYVIVVFSIIGQGLTIGPLVRWLGLSQPQAEDVKKVD</sequence>
<feature type="transmembrane region" description="Helical" evidence="12">
    <location>
        <begin position="385"/>
        <end position="409"/>
    </location>
</feature>
<organism evidence="14 15">
    <name type="scientific">Hymenobacter glaciei</name>
    <dbReference type="NCBI Taxonomy" id="877209"/>
    <lineage>
        <taxon>Bacteria</taxon>
        <taxon>Pseudomonadati</taxon>
        <taxon>Bacteroidota</taxon>
        <taxon>Cytophagia</taxon>
        <taxon>Cytophagales</taxon>
        <taxon>Hymenobacteraceae</taxon>
        <taxon>Hymenobacter</taxon>
    </lineage>
</organism>
<evidence type="ECO:0000256" key="10">
    <source>
        <dbReference type="ARBA" id="ARBA00023136"/>
    </source>
</evidence>
<evidence type="ECO:0000256" key="9">
    <source>
        <dbReference type="ARBA" id="ARBA00023065"/>
    </source>
</evidence>
<dbReference type="Pfam" id="PF00999">
    <property type="entry name" value="Na_H_Exchanger"/>
    <property type="match status" value="1"/>
</dbReference>
<feature type="transmembrane region" description="Helical" evidence="12">
    <location>
        <begin position="171"/>
        <end position="191"/>
    </location>
</feature>
<dbReference type="InterPro" id="IPR006153">
    <property type="entry name" value="Cation/H_exchanger_TM"/>
</dbReference>
<keyword evidence="5" id="KW-1003">Cell membrane</keyword>
<dbReference type="RefSeq" id="WP_345053204.1">
    <property type="nucleotide sequence ID" value="NZ_BAABDK010000016.1"/>
</dbReference>
<feature type="transmembrane region" description="Helical" evidence="12">
    <location>
        <begin position="130"/>
        <end position="150"/>
    </location>
</feature>
<evidence type="ECO:0000256" key="8">
    <source>
        <dbReference type="ARBA" id="ARBA00023053"/>
    </source>
</evidence>
<keyword evidence="6 12" id="KW-0812">Transmembrane</keyword>